<comment type="similarity">
    <text evidence="2">Belongs to the TMEM198 family.</text>
</comment>
<dbReference type="GeneID" id="113984940"/>
<evidence type="ECO:0000256" key="7">
    <source>
        <dbReference type="SAM" id="MobiDB-lite"/>
    </source>
</evidence>
<evidence type="ECO:0000256" key="3">
    <source>
        <dbReference type="ARBA" id="ARBA00022692"/>
    </source>
</evidence>
<protein>
    <recommendedName>
        <fullName evidence="6">Transmembrane protein 198</fullName>
    </recommendedName>
</protein>
<keyword evidence="5 8" id="KW-0472">Membrane</keyword>
<evidence type="ECO:0000256" key="8">
    <source>
        <dbReference type="SAM" id="Phobius"/>
    </source>
</evidence>
<evidence type="ECO:0000259" key="9">
    <source>
        <dbReference type="Pfam" id="PF13886"/>
    </source>
</evidence>
<sequence>MDPGAPPAEPRCALGPRGPLEPVPAALCALGALLGLGCGCFGYRCFRAVMFLSGLFFGSAVIFLLCHRERVLGSPLSLEASAGIALGIGLLCGLLTALLRSVGLFTTGLLLGLLVAAAALAALAPAEPPGSPWVGAGVALGLALLGALSALRWPRALTVLGTGVGGAAALVVCADYFAEGAALVGFALARLRGAPGGPLCWPGWALLGAWPALSVTAVLLQWKVTARGAPRGHVLSRRQKRLRHKEPKAPPGGPPGRQPPPAQRCTDPPSPGDPRDPPSSTWSLRDRQPDSGTPPGPPDIATPPRHRAPPTCLGDPPSSGACAFK</sequence>
<evidence type="ECO:0000313" key="11">
    <source>
        <dbReference type="RefSeq" id="XP_027571166.1"/>
    </source>
</evidence>
<gene>
    <name evidence="11" type="primary">LOC113984940</name>
</gene>
<feature type="transmembrane region" description="Helical" evidence="8">
    <location>
        <begin position="130"/>
        <end position="151"/>
    </location>
</feature>
<evidence type="ECO:0000256" key="1">
    <source>
        <dbReference type="ARBA" id="ARBA00004141"/>
    </source>
</evidence>
<feature type="transmembrane region" description="Helical" evidence="8">
    <location>
        <begin position="80"/>
        <end position="99"/>
    </location>
</feature>
<feature type="transmembrane region" description="Helical" evidence="8">
    <location>
        <begin position="104"/>
        <end position="124"/>
    </location>
</feature>
<evidence type="ECO:0000256" key="2">
    <source>
        <dbReference type="ARBA" id="ARBA00006244"/>
    </source>
</evidence>
<feature type="compositionally biased region" description="Pro residues" evidence="7">
    <location>
        <begin position="249"/>
        <end position="272"/>
    </location>
</feature>
<dbReference type="PANTHER" id="PTHR31247">
    <property type="entry name" value="TRANSMEMBRANE PROTEIN 198 FAMILY MEMBER"/>
    <property type="match status" value="1"/>
</dbReference>
<keyword evidence="10" id="KW-1185">Reference proteome</keyword>
<keyword evidence="3 8" id="KW-0812">Transmembrane</keyword>
<accession>A0A6J2G773</accession>
<reference evidence="11" key="1">
    <citation type="submission" date="2025-08" db="UniProtKB">
        <authorList>
            <consortium name="RefSeq"/>
        </authorList>
    </citation>
    <scope>IDENTIFICATION</scope>
    <source>
        <tissue evidence="11">Muscle</tissue>
    </source>
</reference>
<dbReference type="RefSeq" id="XP_027571166.1">
    <property type="nucleotide sequence ID" value="XM_027715365.2"/>
</dbReference>
<evidence type="ECO:0000256" key="5">
    <source>
        <dbReference type="ARBA" id="ARBA00023136"/>
    </source>
</evidence>
<dbReference type="InParanoid" id="A0A6J2G773"/>
<feature type="compositionally biased region" description="Basic residues" evidence="7">
    <location>
        <begin position="234"/>
        <end position="246"/>
    </location>
</feature>
<evidence type="ECO:0000256" key="6">
    <source>
        <dbReference type="ARBA" id="ARBA00049737"/>
    </source>
</evidence>
<dbReference type="PANTHER" id="PTHR31247:SF17">
    <property type="entry name" value="DUF4203 DOMAIN-CONTAINING PROTEIN"/>
    <property type="match status" value="1"/>
</dbReference>
<dbReference type="Pfam" id="PF13886">
    <property type="entry name" value="TM7S3_TM198"/>
    <property type="match status" value="1"/>
</dbReference>
<dbReference type="GO" id="GO:0005886">
    <property type="term" value="C:plasma membrane"/>
    <property type="evidence" value="ECO:0007669"/>
    <property type="project" value="TreeGrafter"/>
</dbReference>
<evidence type="ECO:0000256" key="4">
    <source>
        <dbReference type="ARBA" id="ARBA00022989"/>
    </source>
</evidence>
<feature type="region of interest" description="Disordered" evidence="7">
    <location>
        <begin position="231"/>
        <end position="325"/>
    </location>
</feature>
<feature type="transmembrane region" description="Helical" evidence="8">
    <location>
        <begin position="23"/>
        <end position="41"/>
    </location>
</feature>
<keyword evidence="4 8" id="KW-1133">Transmembrane helix</keyword>
<proteinExistence type="inferred from homology"/>
<name>A0A6J2G773_9PASS</name>
<organism evidence="10 11">
    <name type="scientific">Pipra filicauda</name>
    <name type="common">Wire-tailed manakin</name>
    <dbReference type="NCBI Taxonomy" id="649802"/>
    <lineage>
        <taxon>Eukaryota</taxon>
        <taxon>Metazoa</taxon>
        <taxon>Chordata</taxon>
        <taxon>Craniata</taxon>
        <taxon>Vertebrata</taxon>
        <taxon>Euteleostomi</taxon>
        <taxon>Archelosauria</taxon>
        <taxon>Archosauria</taxon>
        <taxon>Dinosauria</taxon>
        <taxon>Saurischia</taxon>
        <taxon>Theropoda</taxon>
        <taxon>Coelurosauria</taxon>
        <taxon>Aves</taxon>
        <taxon>Neognathae</taxon>
        <taxon>Neoaves</taxon>
        <taxon>Telluraves</taxon>
        <taxon>Australaves</taxon>
        <taxon>Passeriformes</taxon>
        <taxon>Pipridae</taxon>
        <taxon>Pipra</taxon>
    </lineage>
</organism>
<comment type="subcellular location">
    <subcellularLocation>
        <location evidence="1">Membrane</location>
        <topology evidence="1">Multi-pass membrane protein</topology>
    </subcellularLocation>
</comment>
<feature type="transmembrane region" description="Helical" evidence="8">
    <location>
        <begin position="201"/>
        <end position="222"/>
    </location>
</feature>
<feature type="transmembrane region" description="Helical" evidence="8">
    <location>
        <begin position="48"/>
        <end position="65"/>
    </location>
</feature>
<dbReference type="InterPro" id="IPR040236">
    <property type="entry name" value="TMEM198"/>
</dbReference>
<dbReference type="AlphaFoldDB" id="A0A6J2G773"/>
<feature type="compositionally biased region" description="Pro residues" evidence="7">
    <location>
        <begin position="292"/>
        <end position="301"/>
    </location>
</feature>
<dbReference type="InterPro" id="IPR025256">
    <property type="entry name" value="TM7S3/TM198-like_dom"/>
</dbReference>
<dbReference type="Proteomes" id="UP000504627">
    <property type="component" value="Unplaced"/>
</dbReference>
<feature type="transmembrane region" description="Helical" evidence="8">
    <location>
        <begin position="163"/>
        <end position="189"/>
    </location>
</feature>
<feature type="domain" description="TM7S3/TM198-like" evidence="9">
    <location>
        <begin position="28"/>
        <end position="222"/>
    </location>
</feature>
<evidence type="ECO:0000313" key="10">
    <source>
        <dbReference type="Proteomes" id="UP000504627"/>
    </source>
</evidence>